<sequence length="379" mass="42284">MVAVPIAVAVSNYLLCFCCGDDFLVSKGEQQTAVVVKQGSRLSRKERAFLDFSCSGLLLHSCKQRRLKLRARADRDHIDVGNSPRRSLEELAVAARCNNAAAAAAAIVEQQQQQQQQHQQKSRRLQGVVPFTPSSEGGGSRSTCVRGVIEEEPNRSLDNEQSLVVAGPPCASPAKLLQVAVDVDEVLGSFLSTLNTFIAEEYRLRHELSEYHVYDFMKVLYCMVSSANSRVHAFFESEHFNNGICPIPGAHQTLLQLAAYCNLVVVTSRQHVIRKPTVEWIEQHYAGIFKEVHFGNHFALEGEARPKSEICRSLGVEILIDDNPRYALECAEHGIEVLLFDLHGSYPWSKTAQGPTHPLITRVNDWSEVANYLQGRHYT</sequence>
<accession>A0ABP0W110</accession>
<dbReference type="InterPro" id="IPR052419">
    <property type="entry name" value="5_3-deoxyribonucleotidase-like"/>
</dbReference>
<evidence type="ECO:0000313" key="4">
    <source>
        <dbReference type="Proteomes" id="UP001497444"/>
    </source>
</evidence>
<organism evidence="3 4">
    <name type="scientific">Sphagnum jensenii</name>
    <dbReference type="NCBI Taxonomy" id="128206"/>
    <lineage>
        <taxon>Eukaryota</taxon>
        <taxon>Viridiplantae</taxon>
        <taxon>Streptophyta</taxon>
        <taxon>Embryophyta</taxon>
        <taxon>Bryophyta</taxon>
        <taxon>Sphagnophytina</taxon>
        <taxon>Sphagnopsida</taxon>
        <taxon>Sphagnales</taxon>
        <taxon>Sphagnaceae</taxon>
        <taxon>Sphagnum</taxon>
    </lineage>
</organism>
<protein>
    <submittedName>
        <fullName evidence="3">Uncharacterized protein</fullName>
    </submittedName>
</protein>
<dbReference type="EMBL" id="OZ020108">
    <property type="protein sequence ID" value="CAK9260468.1"/>
    <property type="molecule type" value="Genomic_DNA"/>
</dbReference>
<dbReference type="Proteomes" id="UP001497444">
    <property type="component" value="Chromosome 13"/>
</dbReference>
<dbReference type="InterPro" id="IPR010708">
    <property type="entry name" value="5'(3')-deoxyribonucleotidase"/>
</dbReference>
<dbReference type="InterPro" id="IPR036412">
    <property type="entry name" value="HAD-like_sf"/>
</dbReference>
<feature type="signal peptide" evidence="2">
    <location>
        <begin position="1"/>
        <end position="20"/>
    </location>
</feature>
<gene>
    <name evidence="3" type="ORF">CSSPJE1EN1_LOCUS5946</name>
</gene>
<evidence type="ECO:0000256" key="1">
    <source>
        <dbReference type="SAM" id="MobiDB-lite"/>
    </source>
</evidence>
<evidence type="ECO:0000313" key="3">
    <source>
        <dbReference type="EMBL" id="CAK9260468.1"/>
    </source>
</evidence>
<name>A0ABP0W110_9BRYO</name>
<keyword evidence="2" id="KW-0732">Signal</keyword>
<dbReference type="SUPFAM" id="SSF56784">
    <property type="entry name" value="HAD-like"/>
    <property type="match status" value="1"/>
</dbReference>
<dbReference type="InterPro" id="IPR023214">
    <property type="entry name" value="HAD_sf"/>
</dbReference>
<feature type="chain" id="PRO_5045829387" evidence="2">
    <location>
        <begin position="21"/>
        <end position="379"/>
    </location>
</feature>
<keyword evidence="4" id="KW-1185">Reference proteome</keyword>
<evidence type="ECO:0000256" key="2">
    <source>
        <dbReference type="SAM" id="SignalP"/>
    </source>
</evidence>
<reference evidence="3" key="1">
    <citation type="submission" date="2024-02" db="EMBL/GenBank/DDBJ databases">
        <authorList>
            <consortium name="ELIXIR-Norway"/>
            <consortium name="Elixir Norway"/>
        </authorList>
    </citation>
    <scope>NUCLEOTIDE SEQUENCE</scope>
</reference>
<feature type="region of interest" description="Disordered" evidence="1">
    <location>
        <begin position="113"/>
        <end position="143"/>
    </location>
</feature>
<dbReference type="PANTHER" id="PTHR35134">
    <property type="entry name" value="NUCLEOTIDASE YQFW-RELATED"/>
    <property type="match status" value="1"/>
</dbReference>
<dbReference type="Gene3D" id="3.40.50.1000">
    <property type="entry name" value="HAD superfamily/HAD-like"/>
    <property type="match status" value="1"/>
</dbReference>
<dbReference type="PANTHER" id="PTHR35134:SF2">
    <property type="entry name" value="NUCLEOTIDASE YQFW-RELATED"/>
    <property type="match status" value="1"/>
</dbReference>
<dbReference type="Pfam" id="PF06941">
    <property type="entry name" value="NT5C"/>
    <property type="match status" value="1"/>
</dbReference>
<proteinExistence type="predicted"/>